<evidence type="ECO:0000256" key="7">
    <source>
        <dbReference type="ARBA" id="ARBA00023136"/>
    </source>
</evidence>
<dbReference type="GO" id="GO:0046677">
    <property type="term" value="P:response to antibiotic"/>
    <property type="evidence" value="ECO:0007669"/>
    <property type="project" value="UniProtKB-KW"/>
</dbReference>
<evidence type="ECO:0000313" key="14">
    <source>
        <dbReference type="Proteomes" id="UP001174314"/>
    </source>
</evidence>
<feature type="transmembrane region" description="Helical" evidence="12">
    <location>
        <begin position="33"/>
        <end position="50"/>
    </location>
</feature>
<reference evidence="13 14" key="1">
    <citation type="submission" date="2023-10" db="EMBL/GenBank/DDBJ databases">
        <title>complete genome sequence of Corynebacterium pseudokroppenstedtii P15-C1.</title>
        <authorList>
            <person name="Bruggemann H."/>
            <person name="Poehlein A."/>
        </authorList>
    </citation>
    <scope>NUCLEOTIDE SEQUENCE [LARGE SCALE GENOMIC DNA]</scope>
    <source>
        <strain evidence="13 14">P15_C1</strain>
    </source>
</reference>
<evidence type="ECO:0000256" key="12">
    <source>
        <dbReference type="SAM" id="Phobius"/>
    </source>
</evidence>
<evidence type="ECO:0000256" key="6">
    <source>
        <dbReference type="ARBA" id="ARBA00022989"/>
    </source>
</evidence>
<evidence type="ECO:0000256" key="1">
    <source>
        <dbReference type="ARBA" id="ARBA00004651"/>
    </source>
</evidence>
<keyword evidence="3" id="KW-0813">Transport</keyword>
<evidence type="ECO:0000256" key="11">
    <source>
        <dbReference type="RuleBase" id="RU003942"/>
    </source>
</evidence>
<evidence type="ECO:0000256" key="10">
    <source>
        <dbReference type="ARBA" id="ARBA00072627"/>
    </source>
</evidence>
<accession>A0AAU0Q328</accession>
<keyword evidence="6 12" id="KW-1133">Transmembrane helix</keyword>
<dbReference type="InterPro" id="IPR045324">
    <property type="entry name" value="Small_multidrug_res"/>
</dbReference>
<dbReference type="InterPro" id="IPR037185">
    <property type="entry name" value="EmrE-like"/>
</dbReference>
<keyword evidence="8" id="KW-0046">Antibiotic resistance</keyword>
<sequence>MAWIILIVSGLFETTWAVALHESQGFSRLVPSIIFVVAAALSMVGLSLAMRDVPVGTAYAVWVSIGAVGTVVWGMATGQEAVSLLKIMFLCMIIGGVAGLKATS</sequence>
<keyword evidence="4" id="KW-1003">Cell membrane</keyword>
<protein>
    <recommendedName>
        <fullName evidence="10">Multidrug resistance protein Mmr</fullName>
    </recommendedName>
    <alternativeName>
        <fullName evidence="9">Multidrug resistance protein mmr</fullName>
    </alternativeName>
</protein>
<keyword evidence="7 12" id="KW-0472">Membrane</keyword>
<dbReference type="Pfam" id="PF00893">
    <property type="entry name" value="Multi_Drug_Res"/>
    <property type="match status" value="1"/>
</dbReference>
<comment type="subcellular location">
    <subcellularLocation>
        <location evidence="1 11">Cell membrane</location>
        <topology evidence="1 11">Multi-pass membrane protein</topology>
    </subcellularLocation>
</comment>
<dbReference type="RefSeq" id="WP_204088252.1">
    <property type="nucleotide sequence ID" value="NZ_CP137757.1"/>
</dbReference>
<dbReference type="AlphaFoldDB" id="A0AAU0Q328"/>
<name>A0AAU0Q328_9CORY</name>
<dbReference type="PANTHER" id="PTHR30561:SF0">
    <property type="entry name" value="GUANIDINIUM EXPORTER"/>
    <property type="match status" value="1"/>
</dbReference>
<gene>
    <name evidence="13" type="ORF">Q0N40_03395</name>
</gene>
<dbReference type="KEGG" id="cpsk:Q0N40_03395"/>
<dbReference type="PANTHER" id="PTHR30561">
    <property type="entry name" value="SMR FAMILY PROTON-DEPENDENT DRUG EFFLUX TRANSPORTER SUGE"/>
    <property type="match status" value="1"/>
</dbReference>
<dbReference type="Gene3D" id="1.10.3730.20">
    <property type="match status" value="1"/>
</dbReference>
<evidence type="ECO:0000256" key="4">
    <source>
        <dbReference type="ARBA" id="ARBA00022475"/>
    </source>
</evidence>
<evidence type="ECO:0000256" key="2">
    <source>
        <dbReference type="ARBA" id="ARBA00007822"/>
    </source>
</evidence>
<evidence type="ECO:0000313" key="13">
    <source>
        <dbReference type="EMBL" id="WPF25601.1"/>
    </source>
</evidence>
<dbReference type="GO" id="GO:0022857">
    <property type="term" value="F:transmembrane transporter activity"/>
    <property type="evidence" value="ECO:0007669"/>
    <property type="project" value="InterPro"/>
</dbReference>
<comment type="similarity">
    <text evidence="2">Belongs to the drug/metabolite transporter (DMT) superfamily. Small multidrug resistance (SMR) (TC 2.A.7.1) family. Mmr subfamily.</text>
</comment>
<dbReference type="GO" id="GO:0005886">
    <property type="term" value="C:plasma membrane"/>
    <property type="evidence" value="ECO:0007669"/>
    <property type="project" value="UniProtKB-SubCell"/>
</dbReference>
<keyword evidence="14" id="KW-1185">Reference proteome</keyword>
<feature type="transmembrane region" description="Helical" evidence="12">
    <location>
        <begin position="82"/>
        <end position="100"/>
    </location>
</feature>
<dbReference type="EMBL" id="CP137757">
    <property type="protein sequence ID" value="WPF25601.1"/>
    <property type="molecule type" value="Genomic_DNA"/>
</dbReference>
<dbReference type="Proteomes" id="UP001174314">
    <property type="component" value="Chromosome"/>
</dbReference>
<proteinExistence type="inferred from homology"/>
<evidence type="ECO:0000256" key="3">
    <source>
        <dbReference type="ARBA" id="ARBA00022448"/>
    </source>
</evidence>
<keyword evidence="5 11" id="KW-0812">Transmembrane</keyword>
<evidence type="ECO:0000256" key="5">
    <source>
        <dbReference type="ARBA" id="ARBA00022692"/>
    </source>
</evidence>
<feature type="transmembrane region" description="Helical" evidence="12">
    <location>
        <begin position="57"/>
        <end position="76"/>
    </location>
</feature>
<dbReference type="InterPro" id="IPR000390">
    <property type="entry name" value="Small_drug/metabolite_transptr"/>
</dbReference>
<dbReference type="FunFam" id="1.10.3730.20:FF:000001">
    <property type="entry name" value="Quaternary ammonium compound resistance transporter SugE"/>
    <property type="match status" value="1"/>
</dbReference>
<dbReference type="SUPFAM" id="SSF103481">
    <property type="entry name" value="Multidrug resistance efflux transporter EmrE"/>
    <property type="match status" value="1"/>
</dbReference>
<evidence type="ECO:0000256" key="9">
    <source>
        <dbReference type="ARBA" id="ARBA00071110"/>
    </source>
</evidence>
<organism evidence="13 14">
    <name type="scientific">Corynebacterium pseudokroppenstedtii</name>
    <dbReference type="NCBI Taxonomy" id="2804917"/>
    <lineage>
        <taxon>Bacteria</taxon>
        <taxon>Bacillati</taxon>
        <taxon>Actinomycetota</taxon>
        <taxon>Actinomycetes</taxon>
        <taxon>Mycobacteriales</taxon>
        <taxon>Corynebacteriaceae</taxon>
        <taxon>Corynebacterium</taxon>
    </lineage>
</organism>
<evidence type="ECO:0000256" key="8">
    <source>
        <dbReference type="ARBA" id="ARBA00023251"/>
    </source>
</evidence>